<proteinExistence type="predicted"/>
<evidence type="ECO:0000259" key="2">
    <source>
        <dbReference type="Pfam" id="PF13480"/>
    </source>
</evidence>
<sequence>MSAPDLPAVGNLEPIVIDPVHPGDRLSAWQALAESAADPNPFFGPDFLMPFLEDMGPANVRLCAVTDKRTGRWMMAAPFGPRRLGLGIPAATAWATEYGPLGTPLLDRTAPAETGEIFLKLATQAVGLPLVAIPYLPLDCAAAPLLKTAAWHPRDAHPEARAGHDGGAEGERQFTKAFSGKRRKELPRLVRRLSEQGEVRLESVRGEDAVRMFETFMELEASGWKGKKGTALLNDPASTQFARRMIAARARSDGVRIDVFSVSGKAIAMLVILLEGNHAFSWKIAFDEDYAHFSPGSQVTLYALEKNLQDKQLKGADSLAVPGHRMIEPLWRGRVRYATLLCAASPAGRLLQLAGHLDLSLERDLRRLARRLLRHQG</sequence>
<feature type="region of interest" description="Disordered" evidence="1">
    <location>
        <begin position="156"/>
        <end position="177"/>
    </location>
</feature>
<comment type="caution">
    <text evidence="3">The sequence shown here is derived from an EMBL/GenBank/DDBJ whole genome shotgun (WGS) entry which is preliminary data.</text>
</comment>
<reference evidence="3" key="1">
    <citation type="submission" date="2020-05" db="EMBL/GenBank/DDBJ databases">
        <title>Identification of trans-AT polyketide cluster in two marine bacteria, producers of a novel glutaramide-containing polyketide sesbanimide D and analogs.</title>
        <authorList>
            <person name="Kacar D."/>
            <person name="Rodriguez P."/>
            <person name="Canedo L."/>
            <person name="Gonzalez E."/>
            <person name="Galan B."/>
            <person name="De La Calle F."/>
            <person name="Garcia J.L."/>
        </authorList>
    </citation>
    <scope>NUCLEOTIDE SEQUENCE</scope>
    <source>
        <strain evidence="3">PHM038</strain>
    </source>
</reference>
<protein>
    <submittedName>
        <fullName evidence="3">GNAT family N-acetyltransferase</fullName>
    </submittedName>
</protein>
<evidence type="ECO:0000313" key="3">
    <source>
        <dbReference type="EMBL" id="MBD1546874.1"/>
    </source>
</evidence>
<evidence type="ECO:0000313" key="4">
    <source>
        <dbReference type="Proteomes" id="UP000598467"/>
    </source>
</evidence>
<feature type="domain" description="BioF2-like acetyltransferase" evidence="2">
    <location>
        <begin position="181"/>
        <end position="310"/>
    </location>
</feature>
<accession>A0A926NUW7</accession>
<organism evidence="3 4">
    <name type="scientific">Roseibium aggregatum</name>
    <dbReference type="NCBI Taxonomy" id="187304"/>
    <lineage>
        <taxon>Bacteria</taxon>
        <taxon>Pseudomonadati</taxon>
        <taxon>Pseudomonadota</taxon>
        <taxon>Alphaproteobacteria</taxon>
        <taxon>Hyphomicrobiales</taxon>
        <taxon>Stappiaceae</taxon>
        <taxon>Roseibium</taxon>
    </lineage>
</organism>
<dbReference type="Gene3D" id="3.40.630.30">
    <property type="match status" value="1"/>
</dbReference>
<name>A0A926NUW7_9HYPH</name>
<dbReference type="SUPFAM" id="SSF55729">
    <property type="entry name" value="Acyl-CoA N-acyltransferases (Nat)"/>
    <property type="match status" value="1"/>
</dbReference>
<dbReference type="InterPro" id="IPR016181">
    <property type="entry name" value="Acyl_CoA_acyltransferase"/>
</dbReference>
<gene>
    <name evidence="3" type="ORF">HK439_11415</name>
</gene>
<dbReference type="Proteomes" id="UP000598467">
    <property type="component" value="Unassembled WGS sequence"/>
</dbReference>
<dbReference type="InterPro" id="IPR038740">
    <property type="entry name" value="BioF2-like_GNAT_dom"/>
</dbReference>
<dbReference type="RefSeq" id="WP_190291628.1">
    <property type="nucleotide sequence ID" value="NZ_JABFCZ010000011.1"/>
</dbReference>
<dbReference type="AlphaFoldDB" id="A0A926NUW7"/>
<dbReference type="EMBL" id="JABFCZ010000011">
    <property type="protein sequence ID" value="MBD1546874.1"/>
    <property type="molecule type" value="Genomic_DNA"/>
</dbReference>
<evidence type="ECO:0000256" key="1">
    <source>
        <dbReference type="SAM" id="MobiDB-lite"/>
    </source>
</evidence>
<dbReference type="Pfam" id="PF13480">
    <property type="entry name" value="Acetyltransf_6"/>
    <property type="match status" value="1"/>
</dbReference>
<feature type="compositionally biased region" description="Basic and acidic residues" evidence="1">
    <location>
        <begin position="156"/>
        <end position="174"/>
    </location>
</feature>